<gene>
    <name evidence="8" type="ORF">G9U51_02455</name>
</gene>
<name>A0A967B2V9_9MICO</name>
<keyword evidence="9" id="KW-1185">Reference proteome</keyword>
<dbReference type="PANTHER" id="PTHR30213">
    <property type="entry name" value="INNER MEMBRANE PROTEIN YHJD"/>
    <property type="match status" value="1"/>
</dbReference>
<dbReference type="PANTHER" id="PTHR30213:SF1">
    <property type="entry name" value="INNER MEMBRANE PROTEIN YHJD"/>
    <property type="match status" value="1"/>
</dbReference>
<feature type="transmembrane region" description="Helical" evidence="7">
    <location>
        <begin position="234"/>
        <end position="257"/>
    </location>
</feature>
<proteinExistence type="predicted"/>
<evidence type="ECO:0000256" key="7">
    <source>
        <dbReference type="SAM" id="Phobius"/>
    </source>
</evidence>
<comment type="subcellular location">
    <subcellularLocation>
        <location evidence="1">Cell membrane</location>
        <topology evidence="1">Multi-pass membrane protein</topology>
    </subcellularLocation>
</comment>
<keyword evidence="3 7" id="KW-0812">Transmembrane</keyword>
<protein>
    <submittedName>
        <fullName evidence="8">YihY/virulence factor BrkB family protein</fullName>
    </submittedName>
</protein>
<keyword evidence="2" id="KW-1003">Cell membrane</keyword>
<keyword evidence="4 7" id="KW-1133">Transmembrane helix</keyword>
<dbReference type="Pfam" id="PF03631">
    <property type="entry name" value="Virul_fac_BrkB"/>
    <property type="match status" value="1"/>
</dbReference>
<evidence type="ECO:0000313" key="9">
    <source>
        <dbReference type="Proteomes" id="UP000744769"/>
    </source>
</evidence>
<organism evidence="8 9">
    <name type="scientific">Metallococcus carri</name>
    <dbReference type="NCBI Taxonomy" id="1656884"/>
    <lineage>
        <taxon>Bacteria</taxon>
        <taxon>Bacillati</taxon>
        <taxon>Actinomycetota</taxon>
        <taxon>Actinomycetes</taxon>
        <taxon>Micrococcales</taxon>
        <taxon>Dermacoccaceae</taxon>
        <taxon>Metallococcus</taxon>
    </lineage>
</organism>
<feature type="region of interest" description="Disordered" evidence="6">
    <location>
        <begin position="313"/>
        <end position="334"/>
    </location>
</feature>
<feature type="transmembrane region" description="Helical" evidence="7">
    <location>
        <begin position="168"/>
        <end position="187"/>
    </location>
</feature>
<dbReference type="Proteomes" id="UP000744769">
    <property type="component" value="Unassembled WGS sequence"/>
</dbReference>
<feature type="transmembrane region" description="Helical" evidence="7">
    <location>
        <begin position="33"/>
        <end position="56"/>
    </location>
</feature>
<evidence type="ECO:0000256" key="1">
    <source>
        <dbReference type="ARBA" id="ARBA00004651"/>
    </source>
</evidence>
<dbReference type="EMBL" id="JAAOIV010000001">
    <property type="protein sequence ID" value="NHN54642.1"/>
    <property type="molecule type" value="Genomic_DNA"/>
</dbReference>
<keyword evidence="5 7" id="KW-0472">Membrane</keyword>
<evidence type="ECO:0000256" key="6">
    <source>
        <dbReference type="SAM" id="MobiDB-lite"/>
    </source>
</evidence>
<feature type="transmembrane region" description="Helical" evidence="7">
    <location>
        <begin position="199"/>
        <end position="222"/>
    </location>
</feature>
<accession>A0A967B2V9</accession>
<dbReference type="InterPro" id="IPR017039">
    <property type="entry name" value="Virul_fac_BrkB"/>
</dbReference>
<dbReference type="GO" id="GO:0005886">
    <property type="term" value="C:plasma membrane"/>
    <property type="evidence" value="ECO:0007669"/>
    <property type="project" value="UniProtKB-SubCell"/>
</dbReference>
<comment type="caution">
    <text evidence="8">The sequence shown here is derived from an EMBL/GenBank/DDBJ whole genome shotgun (WGS) entry which is preliminary data.</text>
</comment>
<evidence type="ECO:0000256" key="3">
    <source>
        <dbReference type="ARBA" id="ARBA00022692"/>
    </source>
</evidence>
<feature type="transmembrane region" description="Helical" evidence="7">
    <location>
        <begin position="138"/>
        <end position="162"/>
    </location>
</feature>
<dbReference type="AlphaFoldDB" id="A0A967B2V9"/>
<reference evidence="8" key="1">
    <citation type="submission" date="2020-03" db="EMBL/GenBank/DDBJ databases">
        <title>Draft sequencing of Calidifontibacter sp. DB0510.</title>
        <authorList>
            <person name="Kim D.-U."/>
        </authorList>
    </citation>
    <scope>NUCLEOTIDE SEQUENCE</scope>
    <source>
        <strain evidence="8">DB0510</strain>
    </source>
</reference>
<evidence type="ECO:0000256" key="4">
    <source>
        <dbReference type="ARBA" id="ARBA00022989"/>
    </source>
</evidence>
<evidence type="ECO:0000256" key="2">
    <source>
        <dbReference type="ARBA" id="ARBA00022475"/>
    </source>
</evidence>
<evidence type="ECO:0000256" key="5">
    <source>
        <dbReference type="ARBA" id="ARBA00023136"/>
    </source>
</evidence>
<evidence type="ECO:0000313" key="8">
    <source>
        <dbReference type="EMBL" id="NHN54642.1"/>
    </source>
</evidence>
<sequence length="334" mass="36427">MDRLQQRFPPLGFPIAVIYKYADDQAAYLAALLTYYAFVSLFPLLLLATTVLAFVLQGHPQWQEQLLNSALAEFPVVGDQLRTPDRLGGGIGGITVGVLGALYGGLGVAQAFQYAANTVWQVPRNNRPNPFKARGKSFILLCALGIGLIATTVVSSFVSGLASGGWYHLGWFVGTSIVVGLVFLFAFEIATARKQGFRTLWVGSLIAGVGWSLLQTFGAGYVTRVVRHASAMNGVFAFVLGMLAFIYLASVVVVFAMEIDVVRVRHLYPRALLTPFTDDVTLTDADRKSYAGQAKAQRFKGFEDIDVTFDEDARTRAIPSKDEPTTDDLRRSDP</sequence>